<accession>A0A897MY06</accession>
<dbReference type="AlphaFoldDB" id="A0A897MY06"/>
<evidence type="ECO:0000313" key="3">
    <source>
        <dbReference type="Proteomes" id="UP000663525"/>
    </source>
</evidence>
<feature type="region of interest" description="Disordered" evidence="1">
    <location>
        <begin position="1"/>
        <end position="36"/>
    </location>
</feature>
<organism evidence="2 3">
    <name type="scientific">Halapricum desulfuricans</name>
    <dbReference type="NCBI Taxonomy" id="2841257"/>
    <lineage>
        <taxon>Archaea</taxon>
        <taxon>Methanobacteriati</taxon>
        <taxon>Methanobacteriota</taxon>
        <taxon>Stenosarchaea group</taxon>
        <taxon>Halobacteria</taxon>
        <taxon>Halobacteriales</taxon>
        <taxon>Haloarculaceae</taxon>
        <taxon>Halapricum</taxon>
    </lineage>
</organism>
<protein>
    <submittedName>
        <fullName evidence="2">Uncharacterized protein</fullName>
    </submittedName>
</protein>
<sequence length="56" mass="6376">MRGGFRCSGRRRPAEIDEETAESFKKFTQGTAPDKDREKLMDAVGAWIDEPRTSDE</sequence>
<name>A0A897MY06_9EURY</name>
<proteinExistence type="predicted"/>
<dbReference type="EMBL" id="CP064787">
    <property type="protein sequence ID" value="QSG05522.1"/>
    <property type="molecule type" value="Genomic_DNA"/>
</dbReference>
<evidence type="ECO:0000256" key="1">
    <source>
        <dbReference type="SAM" id="MobiDB-lite"/>
    </source>
</evidence>
<dbReference type="Proteomes" id="UP000663525">
    <property type="component" value="Chromosome"/>
</dbReference>
<reference evidence="2" key="1">
    <citation type="submission" date="2020-11" db="EMBL/GenBank/DDBJ databases">
        <title>Carbohydrate-dependent, anaerobic sulfur respiration: A novel catabolism in halophilic archaea.</title>
        <authorList>
            <person name="Sorokin D.Y."/>
            <person name="Messina E."/>
            <person name="Smedile F."/>
            <person name="La Cono V."/>
            <person name="Hallsworth J.E."/>
            <person name="Yakimov M.M."/>
        </authorList>
    </citation>
    <scope>NUCLEOTIDE SEQUENCE</scope>
    <source>
        <strain evidence="2">HSR12-1</strain>
    </source>
</reference>
<gene>
    <name evidence="2" type="ORF">HSR121_1175</name>
</gene>
<evidence type="ECO:0000313" key="2">
    <source>
        <dbReference type="EMBL" id="QSG05522.1"/>
    </source>
</evidence>